<reference evidence="5 6" key="1">
    <citation type="submission" date="2021-05" db="EMBL/GenBank/DDBJ databases">
        <title>Roseococcus sp. XZZS9, whole genome shotgun sequencing project.</title>
        <authorList>
            <person name="Zhao G."/>
            <person name="Shen L."/>
        </authorList>
    </citation>
    <scope>NUCLEOTIDE SEQUENCE [LARGE SCALE GENOMIC DNA]</scope>
    <source>
        <strain evidence="5 6">XZZS9</strain>
    </source>
</reference>
<accession>A0ABS5QCX6</accession>
<feature type="chain" id="PRO_5045993101" description="Organic solvent tolerance-like N-terminal domain-containing protein" evidence="3">
    <location>
        <begin position="18"/>
        <end position="345"/>
    </location>
</feature>
<feature type="domain" description="Organic solvent tolerance-like N-terminal" evidence="4">
    <location>
        <begin position="30"/>
        <end position="149"/>
    </location>
</feature>
<dbReference type="RefSeq" id="WP_213670214.1">
    <property type="nucleotide sequence ID" value="NZ_JAHCDA010000002.1"/>
</dbReference>
<dbReference type="EMBL" id="JAHCDA010000002">
    <property type="protein sequence ID" value="MBS7811546.1"/>
    <property type="molecule type" value="Genomic_DNA"/>
</dbReference>
<dbReference type="PANTHER" id="PTHR36504">
    <property type="entry name" value="LIPOPOLYSACCHARIDE EXPORT SYSTEM PROTEIN LPTA"/>
    <property type="match status" value="1"/>
</dbReference>
<dbReference type="InterPro" id="IPR005653">
    <property type="entry name" value="OstA-like_N"/>
</dbReference>
<dbReference type="Pfam" id="PF03968">
    <property type="entry name" value="LptD_N"/>
    <property type="match status" value="2"/>
</dbReference>
<keyword evidence="6" id="KW-1185">Reference proteome</keyword>
<evidence type="ECO:0000256" key="1">
    <source>
        <dbReference type="ARBA" id="ARBA00022729"/>
    </source>
</evidence>
<comment type="caution">
    <text evidence="5">The sequence shown here is derived from an EMBL/GenBank/DDBJ whole genome shotgun (WGS) entry which is preliminary data.</text>
</comment>
<feature type="compositionally biased region" description="Low complexity" evidence="2">
    <location>
        <begin position="323"/>
        <end position="345"/>
    </location>
</feature>
<evidence type="ECO:0000259" key="4">
    <source>
        <dbReference type="Pfam" id="PF03968"/>
    </source>
</evidence>
<proteinExistence type="predicted"/>
<dbReference type="InterPro" id="IPR052037">
    <property type="entry name" value="LPS_export_LptA"/>
</dbReference>
<keyword evidence="1 3" id="KW-0732">Signal</keyword>
<organism evidence="5 6">
    <name type="scientific">Roseococcus pinisoli</name>
    <dbReference type="NCBI Taxonomy" id="2835040"/>
    <lineage>
        <taxon>Bacteria</taxon>
        <taxon>Pseudomonadati</taxon>
        <taxon>Pseudomonadota</taxon>
        <taxon>Alphaproteobacteria</taxon>
        <taxon>Acetobacterales</taxon>
        <taxon>Roseomonadaceae</taxon>
        <taxon>Roseococcus</taxon>
    </lineage>
</organism>
<dbReference type="PANTHER" id="PTHR36504:SF1">
    <property type="entry name" value="LIPOPOLYSACCHARIDE EXPORT SYSTEM PROTEIN LPTA"/>
    <property type="match status" value="1"/>
</dbReference>
<evidence type="ECO:0000256" key="3">
    <source>
        <dbReference type="SAM" id="SignalP"/>
    </source>
</evidence>
<gene>
    <name evidence="5" type="ORF">KHU32_11415</name>
</gene>
<feature type="domain" description="Organic solvent tolerance-like N-terminal" evidence="4">
    <location>
        <begin position="169"/>
        <end position="290"/>
    </location>
</feature>
<evidence type="ECO:0000256" key="2">
    <source>
        <dbReference type="SAM" id="MobiDB-lite"/>
    </source>
</evidence>
<feature type="region of interest" description="Disordered" evidence="2">
    <location>
        <begin position="211"/>
        <end position="231"/>
    </location>
</feature>
<protein>
    <recommendedName>
        <fullName evidence="4">Organic solvent tolerance-like N-terminal domain-containing protein</fullName>
    </recommendedName>
</protein>
<feature type="region of interest" description="Disordered" evidence="2">
    <location>
        <begin position="71"/>
        <end position="95"/>
    </location>
</feature>
<name>A0ABS5QCX6_9PROT</name>
<dbReference type="Gene3D" id="2.60.450.10">
    <property type="entry name" value="Lipopolysaccharide (LPS) transport protein A like domain"/>
    <property type="match status" value="2"/>
</dbReference>
<feature type="compositionally biased region" description="Low complexity" evidence="2">
    <location>
        <begin position="71"/>
        <end position="88"/>
    </location>
</feature>
<feature type="signal peptide" evidence="3">
    <location>
        <begin position="1"/>
        <end position="17"/>
    </location>
</feature>
<evidence type="ECO:0000313" key="6">
    <source>
        <dbReference type="Proteomes" id="UP000766336"/>
    </source>
</evidence>
<feature type="compositionally biased region" description="Low complexity" evidence="2">
    <location>
        <begin position="211"/>
        <end position="222"/>
    </location>
</feature>
<sequence>MRALLAVLLLAPGLAAAQGIDMSQGGPVDITADDGIEWRQNEQVVIARGNARAVRDGTTVDAARLLARYRPQGGTAGRPAPAQPAQPGESPLTGGSEIWRMEAEQNVRISTATDVAVGDRAVYDMDQAVLVLTGRNISYTTPQNVISARDSLEYWSQRRMAVGRGSALVVTQDGRRITADTLVAYMLEDPPPGTAPTAAGAPGQAVAVRVPSEARPGTEGTQGPPPGQGRLDRVELFGNVEIRTEAEVIRGDRGIYSAATGLARLLGTVRITRGDNHVNGREALVNLNTGVSRIISQPGTRVQGLIVPGTQADQQAPLPGGVPSATPRASRPATPAPGATQGAPR</sequence>
<dbReference type="Proteomes" id="UP000766336">
    <property type="component" value="Unassembled WGS sequence"/>
</dbReference>
<feature type="region of interest" description="Disordered" evidence="2">
    <location>
        <begin position="309"/>
        <end position="345"/>
    </location>
</feature>
<evidence type="ECO:0000313" key="5">
    <source>
        <dbReference type="EMBL" id="MBS7811546.1"/>
    </source>
</evidence>